<name>A0A0F8VD67_9ZZZZ</name>
<dbReference type="AlphaFoldDB" id="A0A0F8VD67"/>
<protein>
    <submittedName>
        <fullName evidence="1">Uncharacterized protein</fullName>
    </submittedName>
</protein>
<reference evidence="1" key="1">
    <citation type="journal article" date="2015" name="Nature">
        <title>Complex archaea that bridge the gap between prokaryotes and eukaryotes.</title>
        <authorList>
            <person name="Spang A."/>
            <person name="Saw J.H."/>
            <person name="Jorgensen S.L."/>
            <person name="Zaremba-Niedzwiedzka K."/>
            <person name="Martijn J."/>
            <person name="Lind A.E."/>
            <person name="van Eijk R."/>
            <person name="Schleper C."/>
            <person name="Guy L."/>
            <person name="Ettema T.J."/>
        </authorList>
    </citation>
    <scope>NUCLEOTIDE SEQUENCE</scope>
</reference>
<accession>A0A0F8VD67</accession>
<comment type="caution">
    <text evidence="1">The sequence shown here is derived from an EMBL/GenBank/DDBJ whole genome shotgun (WGS) entry which is preliminary data.</text>
</comment>
<organism evidence="1">
    <name type="scientific">marine sediment metagenome</name>
    <dbReference type="NCBI Taxonomy" id="412755"/>
    <lineage>
        <taxon>unclassified sequences</taxon>
        <taxon>metagenomes</taxon>
        <taxon>ecological metagenomes</taxon>
    </lineage>
</organism>
<proteinExistence type="predicted"/>
<gene>
    <name evidence="1" type="ORF">LCGC14_1849230</name>
</gene>
<evidence type="ECO:0000313" key="1">
    <source>
        <dbReference type="EMBL" id="KKK42423.1"/>
    </source>
</evidence>
<sequence length="37" mass="4225">MKEPDCEGCIYYKYESDTNAYVCTSKNGCVKIINEVL</sequence>
<dbReference type="EMBL" id="LAZR01070327">
    <property type="protein sequence ID" value="KKK42423.1"/>
    <property type="molecule type" value="Genomic_DNA"/>
</dbReference>